<keyword evidence="2" id="KW-0507">mRNA processing</keyword>
<dbReference type="EMBL" id="JAJSOF020000009">
    <property type="protein sequence ID" value="KAJ4445797.1"/>
    <property type="molecule type" value="Genomic_DNA"/>
</dbReference>
<evidence type="ECO:0000256" key="6">
    <source>
        <dbReference type="ARBA" id="ARBA00023242"/>
    </source>
</evidence>
<sequence>MTQRSSFNLLIKLLTLHLVHISYWKPENSTMATIQGQGDQKEERKRKESILDLSKYLEKNIRVKFAGDNTTEVLRDPDDPYKLTEDTRMLGLVVCRGTSVVLICPVDGMESIPNPFVQQEG</sequence>
<accession>A0ABQ8THB6</accession>
<dbReference type="Proteomes" id="UP001148838">
    <property type="component" value="Unassembled WGS sequence"/>
</dbReference>
<dbReference type="SUPFAM" id="SSF50182">
    <property type="entry name" value="Sm-like ribonucleoproteins"/>
    <property type="match status" value="1"/>
</dbReference>
<keyword evidence="3" id="KW-0747">Spliceosome</keyword>
<evidence type="ECO:0000256" key="3">
    <source>
        <dbReference type="ARBA" id="ARBA00022728"/>
    </source>
</evidence>
<proteinExistence type="predicted"/>
<name>A0ABQ8THB6_PERAM</name>
<gene>
    <name evidence="9" type="primary">LSM7</name>
    <name evidence="9" type="ORF">ANN_12482</name>
</gene>
<dbReference type="PANTHER" id="PTHR10553">
    <property type="entry name" value="SMALL NUCLEAR RIBONUCLEOPROTEIN"/>
    <property type="match status" value="1"/>
</dbReference>
<keyword evidence="7" id="KW-0687">Ribonucleoprotein</keyword>
<feature type="signal peptide" evidence="8">
    <location>
        <begin position="1"/>
        <end position="24"/>
    </location>
</feature>
<dbReference type="CDD" id="cd01729">
    <property type="entry name" value="LSm7"/>
    <property type="match status" value="1"/>
</dbReference>
<comment type="subcellular location">
    <subcellularLocation>
        <location evidence="1">Nucleus</location>
    </subcellularLocation>
</comment>
<evidence type="ECO:0000256" key="5">
    <source>
        <dbReference type="ARBA" id="ARBA00023187"/>
    </source>
</evidence>
<dbReference type="Gene3D" id="2.30.30.100">
    <property type="match status" value="2"/>
</dbReference>
<evidence type="ECO:0000313" key="9">
    <source>
        <dbReference type="EMBL" id="KAJ4445797.1"/>
    </source>
</evidence>
<feature type="chain" id="PRO_5045167047" evidence="8">
    <location>
        <begin position="25"/>
        <end position="121"/>
    </location>
</feature>
<dbReference type="InterPro" id="IPR010920">
    <property type="entry name" value="LSM_dom_sf"/>
</dbReference>
<evidence type="ECO:0000256" key="2">
    <source>
        <dbReference type="ARBA" id="ARBA00022664"/>
    </source>
</evidence>
<evidence type="ECO:0000256" key="4">
    <source>
        <dbReference type="ARBA" id="ARBA00022884"/>
    </source>
</evidence>
<evidence type="ECO:0000256" key="8">
    <source>
        <dbReference type="SAM" id="SignalP"/>
    </source>
</evidence>
<evidence type="ECO:0000256" key="7">
    <source>
        <dbReference type="ARBA" id="ARBA00023274"/>
    </source>
</evidence>
<keyword evidence="10" id="KW-1185">Reference proteome</keyword>
<keyword evidence="8" id="KW-0732">Signal</keyword>
<dbReference type="PANTHER" id="PTHR10553:SF5">
    <property type="entry name" value="U6 SNRNA-ASSOCIATED SM-LIKE PROTEIN LSM7"/>
    <property type="match status" value="1"/>
</dbReference>
<dbReference type="InterPro" id="IPR017132">
    <property type="entry name" value="Lsm7"/>
</dbReference>
<keyword evidence="6" id="KW-0539">Nucleus</keyword>
<evidence type="ECO:0000256" key="1">
    <source>
        <dbReference type="ARBA" id="ARBA00004123"/>
    </source>
</evidence>
<comment type="caution">
    <text evidence="9">The sequence shown here is derived from an EMBL/GenBank/DDBJ whole genome shotgun (WGS) entry which is preliminary data.</text>
</comment>
<protein>
    <submittedName>
        <fullName evidence="9">Sm-like protein lsm7</fullName>
    </submittedName>
</protein>
<evidence type="ECO:0000313" key="10">
    <source>
        <dbReference type="Proteomes" id="UP001148838"/>
    </source>
</evidence>
<keyword evidence="4" id="KW-0694">RNA-binding</keyword>
<keyword evidence="5" id="KW-0508">mRNA splicing</keyword>
<reference evidence="9 10" key="1">
    <citation type="journal article" date="2022" name="Allergy">
        <title>Genome assembly and annotation of Periplaneta americana reveal a comprehensive cockroach allergen profile.</title>
        <authorList>
            <person name="Wang L."/>
            <person name="Xiong Q."/>
            <person name="Saelim N."/>
            <person name="Wang L."/>
            <person name="Nong W."/>
            <person name="Wan A.T."/>
            <person name="Shi M."/>
            <person name="Liu X."/>
            <person name="Cao Q."/>
            <person name="Hui J.H.L."/>
            <person name="Sookrung N."/>
            <person name="Leung T.F."/>
            <person name="Tungtrongchitr A."/>
            <person name="Tsui S.K.W."/>
        </authorList>
    </citation>
    <scope>NUCLEOTIDE SEQUENCE [LARGE SCALE GENOMIC DNA]</scope>
    <source>
        <strain evidence="9">PWHHKU_190912</strain>
    </source>
</reference>
<organism evidence="9 10">
    <name type="scientific">Periplaneta americana</name>
    <name type="common">American cockroach</name>
    <name type="synonym">Blatta americana</name>
    <dbReference type="NCBI Taxonomy" id="6978"/>
    <lineage>
        <taxon>Eukaryota</taxon>
        <taxon>Metazoa</taxon>
        <taxon>Ecdysozoa</taxon>
        <taxon>Arthropoda</taxon>
        <taxon>Hexapoda</taxon>
        <taxon>Insecta</taxon>
        <taxon>Pterygota</taxon>
        <taxon>Neoptera</taxon>
        <taxon>Polyneoptera</taxon>
        <taxon>Dictyoptera</taxon>
        <taxon>Blattodea</taxon>
        <taxon>Blattoidea</taxon>
        <taxon>Blattidae</taxon>
        <taxon>Blattinae</taxon>
        <taxon>Periplaneta</taxon>
    </lineage>
</organism>
<dbReference type="InterPro" id="IPR044641">
    <property type="entry name" value="Lsm7/SmG-like"/>
</dbReference>